<comment type="caution">
    <text evidence="3">The sequence shown here is derived from an EMBL/GenBank/DDBJ whole genome shotgun (WGS) entry which is preliminary data.</text>
</comment>
<gene>
    <name evidence="3" type="ORF">BDP81DRAFT_500413</name>
</gene>
<dbReference type="EMBL" id="JAHMHQ010000023">
    <property type="protein sequence ID" value="KAK1624589.1"/>
    <property type="molecule type" value="Genomic_DNA"/>
</dbReference>
<evidence type="ECO:0000256" key="1">
    <source>
        <dbReference type="SAM" id="Coils"/>
    </source>
</evidence>
<sequence length="322" mass="36607">MPPTHKGRQASPGPIAPANATTPNERFSVYQLKVIDVCLRQTGFDFRGYACGPVAEDEWDALKLLHLDFALPTADPSLTTTASRLCTIIHAAAQCLEGADYTVRDATFWEEVKKLLSDDSTFQAAFTSDFVKFDTVLYRYYSAFVTFRDQNPGMSRTLIKEPYTTSAESKAEDIMELNGTTVEPHLSSKNELLAATDEYIRQTPKLEETYKEAYNKGKREGESASRIKLQELRDQIRKEETDLFTLNRTTMDRNRQVIQENKCITKEFEDLRAENYELRRLNKELIELREASPKQITANRPEESTGKGQNDFAFGEVIDLLG</sequence>
<keyword evidence="4" id="KW-1185">Reference proteome</keyword>
<organism evidence="3 4">
    <name type="scientific">Colletotrichum phormii</name>
    <dbReference type="NCBI Taxonomy" id="359342"/>
    <lineage>
        <taxon>Eukaryota</taxon>
        <taxon>Fungi</taxon>
        <taxon>Dikarya</taxon>
        <taxon>Ascomycota</taxon>
        <taxon>Pezizomycotina</taxon>
        <taxon>Sordariomycetes</taxon>
        <taxon>Hypocreomycetidae</taxon>
        <taxon>Glomerellales</taxon>
        <taxon>Glomerellaceae</taxon>
        <taxon>Colletotrichum</taxon>
        <taxon>Colletotrichum acutatum species complex</taxon>
    </lineage>
</organism>
<protein>
    <submittedName>
        <fullName evidence="3">Uncharacterized protein</fullName>
    </submittedName>
</protein>
<feature type="coiled-coil region" evidence="1">
    <location>
        <begin position="229"/>
        <end position="291"/>
    </location>
</feature>
<dbReference type="GeneID" id="85480373"/>
<evidence type="ECO:0000313" key="3">
    <source>
        <dbReference type="EMBL" id="KAK1624589.1"/>
    </source>
</evidence>
<dbReference type="RefSeq" id="XP_060440584.1">
    <property type="nucleotide sequence ID" value="XM_060595511.1"/>
</dbReference>
<dbReference type="AlphaFoldDB" id="A0AAI9ZHB1"/>
<proteinExistence type="predicted"/>
<accession>A0AAI9ZHB1</accession>
<dbReference type="Proteomes" id="UP001243989">
    <property type="component" value="Unassembled WGS sequence"/>
</dbReference>
<name>A0AAI9ZHB1_9PEZI</name>
<keyword evidence="1" id="KW-0175">Coiled coil</keyword>
<evidence type="ECO:0000256" key="2">
    <source>
        <dbReference type="SAM" id="MobiDB-lite"/>
    </source>
</evidence>
<reference evidence="3" key="1">
    <citation type="submission" date="2021-06" db="EMBL/GenBank/DDBJ databases">
        <title>Comparative genomics, transcriptomics and evolutionary studies reveal genomic signatures of adaptation to plant cell wall in hemibiotrophic fungi.</title>
        <authorList>
            <consortium name="DOE Joint Genome Institute"/>
            <person name="Baroncelli R."/>
            <person name="Diaz J.F."/>
            <person name="Benocci T."/>
            <person name="Peng M."/>
            <person name="Battaglia E."/>
            <person name="Haridas S."/>
            <person name="Andreopoulos W."/>
            <person name="Labutti K."/>
            <person name="Pangilinan J."/>
            <person name="Floch G.L."/>
            <person name="Makela M.R."/>
            <person name="Henrissat B."/>
            <person name="Grigoriev I.V."/>
            <person name="Crouch J.A."/>
            <person name="De Vries R.P."/>
            <person name="Sukno S.A."/>
            <person name="Thon M.R."/>
        </authorList>
    </citation>
    <scope>NUCLEOTIDE SEQUENCE</scope>
    <source>
        <strain evidence="3">CBS 102054</strain>
    </source>
</reference>
<feature type="region of interest" description="Disordered" evidence="2">
    <location>
        <begin position="1"/>
        <end position="20"/>
    </location>
</feature>
<evidence type="ECO:0000313" key="4">
    <source>
        <dbReference type="Proteomes" id="UP001243989"/>
    </source>
</evidence>